<dbReference type="EMBL" id="CACVKT020005878">
    <property type="protein sequence ID" value="CAC5398290.1"/>
    <property type="molecule type" value="Genomic_DNA"/>
</dbReference>
<dbReference type="AlphaFoldDB" id="A0A6J8CTS2"/>
<dbReference type="SUPFAM" id="SSF54695">
    <property type="entry name" value="POZ domain"/>
    <property type="match status" value="1"/>
</dbReference>
<evidence type="ECO:0000313" key="5">
    <source>
        <dbReference type="EMBL" id="CAC5398290.1"/>
    </source>
</evidence>
<dbReference type="InterPro" id="IPR011705">
    <property type="entry name" value="BACK"/>
</dbReference>
<keyword evidence="6" id="KW-1185">Reference proteome</keyword>
<dbReference type="PANTHER" id="PTHR45632:SF3">
    <property type="entry name" value="KELCH-LIKE PROTEIN 32"/>
    <property type="match status" value="1"/>
</dbReference>
<keyword evidence="1" id="KW-0880">Kelch repeat</keyword>
<feature type="region of interest" description="Disordered" evidence="3">
    <location>
        <begin position="1"/>
        <end position="36"/>
    </location>
</feature>
<name>A0A6J8CTS2_MYTCO</name>
<dbReference type="SMART" id="SM00225">
    <property type="entry name" value="BTB"/>
    <property type="match status" value="1"/>
</dbReference>
<dbReference type="Pfam" id="PF24681">
    <property type="entry name" value="Kelch_KLHDC2_KLHL20_DRC7"/>
    <property type="match status" value="1"/>
</dbReference>
<dbReference type="Gene3D" id="3.30.710.10">
    <property type="entry name" value="Potassium Channel Kv1.1, Chain A"/>
    <property type="match status" value="1"/>
</dbReference>
<gene>
    <name evidence="5" type="ORF">MCOR_32670</name>
</gene>
<evidence type="ECO:0000259" key="4">
    <source>
        <dbReference type="PROSITE" id="PS50097"/>
    </source>
</evidence>
<dbReference type="SMART" id="SM00612">
    <property type="entry name" value="Kelch"/>
    <property type="match status" value="6"/>
</dbReference>
<dbReference type="InterPro" id="IPR015915">
    <property type="entry name" value="Kelch-typ_b-propeller"/>
</dbReference>
<reference evidence="5 6" key="1">
    <citation type="submission" date="2020-06" db="EMBL/GenBank/DDBJ databases">
        <authorList>
            <person name="Li R."/>
            <person name="Bekaert M."/>
        </authorList>
    </citation>
    <scope>NUCLEOTIDE SEQUENCE [LARGE SCALE GENOMIC DNA]</scope>
    <source>
        <strain evidence="6">wild</strain>
    </source>
</reference>
<dbReference type="SUPFAM" id="SSF50965">
    <property type="entry name" value="Galactose oxidase, central domain"/>
    <property type="match status" value="1"/>
</dbReference>
<sequence length="629" mass="70267">MAEQPPLPKRIDSLSEKLVPPIPPKPVSRSPSKRLNKMATSENLPADSAMSQNFEAKHHYKSCFKTFQEFYKNGDLFDIELKVGDTKFKCHKIVLSCVSQYFRVMFMSEMSESRQKVVTIHDIEESAMAKLINFAYTGKITFTIETVQPILYAASILQINTVIEACCQFMENHLHPTNCIDVHNFAEQHNHAELMKMADHYILDNFNDVVETDEFKDMSFNHLECLVKSQDLNVTDETQVYEAVLKWVKEDAESRKANMSKLLSHIKLALLSPTYLVENVASEELVKKDLDCRDLLDDAKSYQMSLASLVSKVRPSEQTRPRKSCAGVLFCVGGRGASGDPFKSIECYDPRNNKWFGITEMMNRRRHVGVCWTGGLLYSVGGHDGTKHLNTGEVFDPKTNKWYNIAAMTTPRRGIALAPMGGAIYAVGGLDDTTCYDTVERYDHACDKWTFVSSMNVRRGGVGVTSFNGHLYAVGGNDGTSSLDRCEKYDPIMNKWSSIANMERPRAGAGLSVLEGYVYVVGGFDDSSPLNTCERYNCQTNKWERMADMTCARGGVGVSTMAGKVFAVGGHDGFNYLSSVEAYDPIKDSWTTVSNIQQCRAGAGLAFSECSPNLLMNSQVNNIEKEQGY</sequence>
<organism evidence="5 6">
    <name type="scientific">Mytilus coruscus</name>
    <name type="common">Sea mussel</name>
    <dbReference type="NCBI Taxonomy" id="42192"/>
    <lineage>
        <taxon>Eukaryota</taxon>
        <taxon>Metazoa</taxon>
        <taxon>Spiralia</taxon>
        <taxon>Lophotrochozoa</taxon>
        <taxon>Mollusca</taxon>
        <taxon>Bivalvia</taxon>
        <taxon>Autobranchia</taxon>
        <taxon>Pteriomorphia</taxon>
        <taxon>Mytilida</taxon>
        <taxon>Mytiloidea</taxon>
        <taxon>Mytilidae</taxon>
        <taxon>Mytilinae</taxon>
        <taxon>Mytilus</taxon>
    </lineage>
</organism>
<proteinExistence type="predicted"/>
<evidence type="ECO:0000256" key="3">
    <source>
        <dbReference type="SAM" id="MobiDB-lite"/>
    </source>
</evidence>
<dbReference type="Pfam" id="PF01344">
    <property type="entry name" value="Kelch_1"/>
    <property type="match status" value="2"/>
</dbReference>
<dbReference type="PROSITE" id="PS50097">
    <property type="entry name" value="BTB"/>
    <property type="match status" value="1"/>
</dbReference>
<dbReference type="Pfam" id="PF00651">
    <property type="entry name" value="BTB"/>
    <property type="match status" value="1"/>
</dbReference>
<accession>A0A6J8CTS2</accession>
<dbReference type="Gene3D" id="1.25.40.420">
    <property type="match status" value="1"/>
</dbReference>
<dbReference type="CDD" id="cd18238">
    <property type="entry name" value="BTB_POZ_KLHL8"/>
    <property type="match status" value="1"/>
</dbReference>
<dbReference type="InterPro" id="IPR006652">
    <property type="entry name" value="Kelch_1"/>
</dbReference>
<dbReference type="FunFam" id="1.25.40.420:FF:000001">
    <property type="entry name" value="Kelch-like family member 12"/>
    <property type="match status" value="1"/>
</dbReference>
<protein>
    <submittedName>
        <fullName evidence="5">KLHL8</fullName>
    </submittedName>
</protein>
<dbReference type="InterPro" id="IPR017096">
    <property type="entry name" value="BTB-kelch_protein"/>
</dbReference>
<dbReference type="OrthoDB" id="45365at2759"/>
<dbReference type="InterPro" id="IPR011333">
    <property type="entry name" value="SKP1/BTB/POZ_sf"/>
</dbReference>
<dbReference type="InterPro" id="IPR011043">
    <property type="entry name" value="Gal_Oxase/kelch_b-propeller"/>
</dbReference>
<dbReference type="SMART" id="SM00875">
    <property type="entry name" value="BACK"/>
    <property type="match status" value="1"/>
</dbReference>
<evidence type="ECO:0000313" key="6">
    <source>
        <dbReference type="Proteomes" id="UP000507470"/>
    </source>
</evidence>
<evidence type="ECO:0000256" key="2">
    <source>
        <dbReference type="ARBA" id="ARBA00022737"/>
    </source>
</evidence>
<dbReference type="Proteomes" id="UP000507470">
    <property type="component" value="Unassembled WGS sequence"/>
</dbReference>
<feature type="domain" description="BTB" evidence="4">
    <location>
        <begin position="77"/>
        <end position="144"/>
    </location>
</feature>
<dbReference type="Gene3D" id="2.120.10.80">
    <property type="entry name" value="Kelch-type beta propeller"/>
    <property type="match status" value="1"/>
</dbReference>
<dbReference type="CDD" id="cd18448">
    <property type="entry name" value="BACK_KLHL8"/>
    <property type="match status" value="1"/>
</dbReference>
<evidence type="ECO:0000256" key="1">
    <source>
        <dbReference type="ARBA" id="ARBA00022441"/>
    </source>
</evidence>
<dbReference type="Pfam" id="PF07707">
    <property type="entry name" value="BACK"/>
    <property type="match status" value="1"/>
</dbReference>
<dbReference type="InterPro" id="IPR000210">
    <property type="entry name" value="BTB/POZ_dom"/>
</dbReference>
<keyword evidence="2" id="KW-0677">Repeat</keyword>
<dbReference type="PANTHER" id="PTHR45632">
    <property type="entry name" value="LD33804P"/>
    <property type="match status" value="1"/>
</dbReference>
<dbReference type="PIRSF" id="PIRSF037037">
    <property type="entry name" value="Kelch-like_protein_gigaxonin"/>
    <property type="match status" value="1"/>
</dbReference>